<sequence length="56" mass="5903">MYTSLAKGMLSKISGIIWSALSCSGDRSGKYSSRSMPGSSKAVYSDAGQVGYHSHL</sequence>
<dbReference type="Proteomes" id="UP000504636">
    <property type="component" value="Unplaced"/>
</dbReference>
<dbReference type="RefSeq" id="XP_033584295.1">
    <property type="nucleotide sequence ID" value="XM_033712655.1"/>
</dbReference>
<dbReference type="EMBL" id="MU003692">
    <property type="protein sequence ID" value="KAF2817331.1"/>
    <property type="molecule type" value="Genomic_DNA"/>
</dbReference>
<protein>
    <submittedName>
        <fullName evidence="2 4">Uncharacterized protein</fullName>
    </submittedName>
</protein>
<reference evidence="2 4" key="1">
    <citation type="journal article" date="2020" name="Stud. Mycol.">
        <title>101 Dothideomycetes genomes: a test case for predicting lifestyles and emergence of pathogens.</title>
        <authorList>
            <person name="Haridas S."/>
            <person name="Albert R."/>
            <person name="Binder M."/>
            <person name="Bloem J."/>
            <person name="Labutti K."/>
            <person name="Salamov A."/>
            <person name="Andreopoulos B."/>
            <person name="Baker S."/>
            <person name="Barry K."/>
            <person name="Bills G."/>
            <person name="Bluhm B."/>
            <person name="Cannon C."/>
            <person name="Castanera R."/>
            <person name="Culley D."/>
            <person name="Daum C."/>
            <person name="Ezra D."/>
            <person name="Gonzalez J."/>
            <person name="Henrissat B."/>
            <person name="Kuo A."/>
            <person name="Liang C."/>
            <person name="Lipzen A."/>
            <person name="Lutzoni F."/>
            <person name="Magnuson J."/>
            <person name="Mondo S."/>
            <person name="Nolan M."/>
            <person name="Ohm R."/>
            <person name="Pangilinan J."/>
            <person name="Park H.-J."/>
            <person name="Ramirez L."/>
            <person name="Alfaro M."/>
            <person name="Sun H."/>
            <person name="Tritt A."/>
            <person name="Yoshinaga Y."/>
            <person name="Zwiers L.-H."/>
            <person name="Turgeon B."/>
            <person name="Goodwin S."/>
            <person name="Spatafora J."/>
            <person name="Crous P."/>
            <person name="Grigoriev I."/>
        </authorList>
    </citation>
    <scope>NUCLEOTIDE SEQUENCE</scope>
    <source>
        <strain evidence="2 4">CBS 304.34</strain>
    </source>
</reference>
<evidence type="ECO:0000313" key="2">
    <source>
        <dbReference type="EMBL" id="KAF2817331.1"/>
    </source>
</evidence>
<dbReference type="GeneID" id="54453548"/>
<evidence type="ECO:0000313" key="3">
    <source>
        <dbReference type="Proteomes" id="UP000504636"/>
    </source>
</evidence>
<dbReference type="PROSITE" id="PS51257">
    <property type="entry name" value="PROKAR_LIPOPROTEIN"/>
    <property type="match status" value="1"/>
</dbReference>
<reference evidence="4" key="2">
    <citation type="submission" date="2020-04" db="EMBL/GenBank/DDBJ databases">
        <authorList>
            <consortium name="NCBI Genome Project"/>
        </authorList>
    </citation>
    <scope>NUCLEOTIDE SEQUENCE</scope>
    <source>
        <strain evidence="4">CBS 304.34</strain>
    </source>
</reference>
<name>A0A6A6Z885_9PEZI</name>
<feature type="region of interest" description="Disordered" evidence="1">
    <location>
        <begin position="25"/>
        <end position="56"/>
    </location>
</feature>
<organism evidence="2">
    <name type="scientific">Mytilinidion resinicola</name>
    <dbReference type="NCBI Taxonomy" id="574789"/>
    <lineage>
        <taxon>Eukaryota</taxon>
        <taxon>Fungi</taxon>
        <taxon>Dikarya</taxon>
        <taxon>Ascomycota</taxon>
        <taxon>Pezizomycotina</taxon>
        <taxon>Dothideomycetes</taxon>
        <taxon>Pleosporomycetidae</taxon>
        <taxon>Mytilinidiales</taxon>
        <taxon>Mytilinidiaceae</taxon>
        <taxon>Mytilinidion</taxon>
    </lineage>
</organism>
<reference evidence="4" key="3">
    <citation type="submission" date="2025-04" db="UniProtKB">
        <authorList>
            <consortium name="RefSeq"/>
        </authorList>
    </citation>
    <scope>IDENTIFICATION</scope>
    <source>
        <strain evidence="4">CBS 304.34</strain>
    </source>
</reference>
<accession>A0A6A6Z885</accession>
<gene>
    <name evidence="2 4" type="ORF">BDZ99DRAFT_13690</name>
</gene>
<evidence type="ECO:0000256" key="1">
    <source>
        <dbReference type="SAM" id="MobiDB-lite"/>
    </source>
</evidence>
<dbReference type="AlphaFoldDB" id="A0A6A6Z885"/>
<evidence type="ECO:0000313" key="4">
    <source>
        <dbReference type="RefSeq" id="XP_033584295.1"/>
    </source>
</evidence>
<keyword evidence="3" id="KW-1185">Reference proteome</keyword>
<proteinExistence type="predicted"/>